<dbReference type="Proteomes" id="UP001062901">
    <property type="component" value="Unassembled WGS sequence"/>
</dbReference>
<proteinExistence type="predicted"/>
<dbReference type="InterPro" id="IPR005039">
    <property type="entry name" value="Ant_C"/>
</dbReference>
<keyword evidence="1" id="KW-0175">Coiled coil</keyword>
<evidence type="ECO:0000313" key="3">
    <source>
        <dbReference type="EMBL" id="GBQ07508.1"/>
    </source>
</evidence>
<dbReference type="Pfam" id="PF03374">
    <property type="entry name" value="ANT"/>
    <property type="match status" value="1"/>
</dbReference>
<dbReference type="Pfam" id="PF09669">
    <property type="entry name" value="Phage_pRha"/>
    <property type="match status" value="1"/>
</dbReference>
<protein>
    <submittedName>
        <fullName evidence="3">Phage regulatory protein</fullName>
    </submittedName>
</protein>
<comment type="caution">
    <text evidence="3">The sequence shown here is derived from an EMBL/GenBank/DDBJ whole genome shotgun (WGS) entry which is preliminary data.</text>
</comment>
<accession>A0ABQ0P334</accession>
<name>A0ABQ0P334_9PROT</name>
<dbReference type="EMBL" id="BAQD01000033">
    <property type="protein sequence ID" value="GBQ07508.1"/>
    <property type="molecule type" value="Genomic_DNA"/>
</dbReference>
<organism evidence="3 4">
    <name type="scientific">Saccharibacter floricola DSM 15669</name>
    <dbReference type="NCBI Taxonomy" id="1123227"/>
    <lineage>
        <taxon>Bacteria</taxon>
        <taxon>Pseudomonadati</taxon>
        <taxon>Pseudomonadota</taxon>
        <taxon>Alphaproteobacteria</taxon>
        <taxon>Acetobacterales</taxon>
        <taxon>Acetobacteraceae</taxon>
        <taxon>Saccharibacter</taxon>
    </lineage>
</organism>
<evidence type="ECO:0000313" key="4">
    <source>
        <dbReference type="Proteomes" id="UP001062901"/>
    </source>
</evidence>
<dbReference type="RefSeq" id="WP_018981054.1">
    <property type="nucleotide sequence ID" value="NZ_BAQD01000033.1"/>
</dbReference>
<feature type="domain" description="Antirepressor protein C-terminal" evidence="2">
    <location>
        <begin position="120"/>
        <end position="223"/>
    </location>
</feature>
<evidence type="ECO:0000256" key="1">
    <source>
        <dbReference type="SAM" id="Coils"/>
    </source>
</evidence>
<gene>
    <name evidence="3" type="ORF">AA15669_1410</name>
</gene>
<reference evidence="3" key="1">
    <citation type="submission" date="2013-04" db="EMBL/GenBank/DDBJ databases">
        <title>The genome sequencing project of 58 acetic acid bacteria.</title>
        <authorList>
            <person name="Okamoto-Kainuma A."/>
            <person name="Ishikawa M."/>
            <person name="Umino S."/>
            <person name="Koizumi Y."/>
            <person name="Shiwa Y."/>
            <person name="Yoshikawa H."/>
            <person name="Matsutani M."/>
            <person name="Matsushita K."/>
        </authorList>
    </citation>
    <scope>NUCLEOTIDE SEQUENCE</scope>
    <source>
        <strain evidence="3">DSM 15669</strain>
    </source>
</reference>
<keyword evidence="4" id="KW-1185">Reference proteome</keyword>
<sequence length="231" mass="26468">MSALLNTPLTMSSREIAELTGKQHKNVIRDIEKMLEGLEIARLNFEHSYIGEDNTKRKCYNLNKELIYTLMAGYNVKLRNAIIKRWMELEESPQLRVPQTLPEALRLAAEQAEEIEQQKAQISSMQDDVSAFDRIAKAEGALNITKAAKALQIKRKDLFEYLHRHKWIYRRNGDSEWLGYASRTQTGDLTHKVTTILQPDGEERVCQRVLVTPQGISKLAKLLPPRLQAVA</sequence>
<evidence type="ECO:0000259" key="2">
    <source>
        <dbReference type="Pfam" id="PF03374"/>
    </source>
</evidence>
<dbReference type="InterPro" id="IPR014054">
    <property type="entry name" value="Phage_regulatory_Rha"/>
</dbReference>
<feature type="coiled-coil region" evidence="1">
    <location>
        <begin position="101"/>
        <end position="128"/>
    </location>
</feature>